<evidence type="ECO:0000256" key="5">
    <source>
        <dbReference type="ARBA" id="ARBA00048462"/>
    </source>
</evidence>
<dbReference type="InterPro" id="IPR001227">
    <property type="entry name" value="Ac_transferase_dom_sf"/>
</dbReference>
<comment type="caution">
    <text evidence="9">The sequence shown here is derived from an EMBL/GenBank/DDBJ whole genome shotgun (WGS) entry which is preliminary data.</text>
</comment>
<dbReference type="NCBIfam" id="TIGR00128">
    <property type="entry name" value="fabD"/>
    <property type="match status" value="1"/>
</dbReference>
<dbReference type="InterPro" id="IPR050858">
    <property type="entry name" value="Mal-CoA-ACP_Trans/PKS_FabD"/>
</dbReference>
<evidence type="ECO:0000256" key="4">
    <source>
        <dbReference type="ARBA" id="ARBA00023315"/>
    </source>
</evidence>
<dbReference type="GO" id="GO:0004314">
    <property type="term" value="F:[acyl-carrier-protein] S-malonyltransferase activity"/>
    <property type="evidence" value="ECO:0007669"/>
    <property type="project" value="UniProtKB-EC"/>
</dbReference>
<dbReference type="InterPro" id="IPR016035">
    <property type="entry name" value="Acyl_Trfase/lysoPLipase"/>
</dbReference>
<evidence type="ECO:0000256" key="6">
    <source>
        <dbReference type="PIRNR" id="PIRNR000446"/>
    </source>
</evidence>
<proteinExistence type="inferred from homology"/>
<evidence type="ECO:0000259" key="8">
    <source>
        <dbReference type="SMART" id="SM00827"/>
    </source>
</evidence>
<dbReference type="FunFam" id="3.30.70.250:FF:000001">
    <property type="entry name" value="Malonyl CoA-acyl carrier protein transacylase"/>
    <property type="match status" value="1"/>
</dbReference>
<accession>A0A4Q8CZZ6</accession>
<keyword evidence="3 6" id="KW-0808">Transferase</keyword>
<dbReference type="EMBL" id="SHLI01000001">
    <property type="protein sequence ID" value="RZU98527.1"/>
    <property type="molecule type" value="Genomic_DNA"/>
</dbReference>
<dbReference type="InterPro" id="IPR016036">
    <property type="entry name" value="Malonyl_transacylase_ACP-bd"/>
</dbReference>
<reference evidence="9 10" key="1">
    <citation type="submission" date="2019-02" db="EMBL/GenBank/DDBJ databases">
        <title>Genomic Encyclopedia of Type Strains, Phase IV (KMG-IV): sequencing the most valuable type-strain genomes for metagenomic binning, comparative biology and taxonomic classification.</title>
        <authorList>
            <person name="Goeker M."/>
        </authorList>
    </citation>
    <scope>NUCLEOTIDE SEQUENCE [LARGE SCALE GENOMIC DNA]</scope>
    <source>
        <strain evidence="9 10">DSM 21056</strain>
    </source>
</reference>
<sequence>MSTRNDLAFVFPGQGSQSLGMLAELADRHAVVQKTFIEASTAMGEDLWALASEGPESMLNRTDHTQPLMLTAGIAVWRAWREGGGALPAMMAGHSLGEYTALVAAGALDFPTAVELVRDRGRFMQAAVPEGEGAIAAVLGLDETTLAALCAEVTEAVVEPVNYNAPGQTVIAGHREAVERTLEAARQAGAKRAVMLPMSVPAHCSLMAPAADRLADRLAGVDLQAPSVPVIHNVDLSFATTPAAIRERLVAQLRSPVRWTECIQQIAGHGIEQVVECGPGKVLAGLNRRINRRMGIQAIHDPDSLAQALNTLEVT</sequence>
<comment type="similarity">
    <text evidence="6">Belongs to the fabD family.</text>
</comment>
<feature type="domain" description="Malonyl-CoA:ACP transacylase (MAT)" evidence="8">
    <location>
        <begin position="10"/>
        <end position="314"/>
    </location>
</feature>
<dbReference type="Proteomes" id="UP000292298">
    <property type="component" value="Unassembled WGS sequence"/>
</dbReference>
<dbReference type="SUPFAM" id="SSF55048">
    <property type="entry name" value="Probable ACP-binding domain of malonyl-CoA ACP transacylase"/>
    <property type="match status" value="1"/>
</dbReference>
<protein>
    <recommendedName>
        <fullName evidence="2 6">Malonyl CoA-acyl carrier protein transacylase</fullName>
        <ecNumber evidence="1 6">2.3.1.39</ecNumber>
    </recommendedName>
</protein>
<dbReference type="SMART" id="SM00827">
    <property type="entry name" value="PKS_AT"/>
    <property type="match status" value="1"/>
</dbReference>
<name>A0A4Q8CZZ6_9GAMM</name>
<evidence type="ECO:0000256" key="3">
    <source>
        <dbReference type="ARBA" id="ARBA00022679"/>
    </source>
</evidence>
<feature type="active site" evidence="7">
    <location>
        <position position="95"/>
    </location>
</feature>
<evidence type="ECO:0000313" key="10">
    <source>
        <dbReference type="Proteomes" id="UP000292298"/>
    </source>
</evidence>
<dbReference type="InterPro" id="IPR024925">
    <property type="entry name" value="Malonyl_CoA-ACP_transAc"/>
</dbReference>
<evidence type="ECO:0000256" key="1">
    <source>
        <dbReference type="ARBA" id="ARBA00013258"/>
    </source>
</evidence>
<dbReference type="GO" id="GO:0006633">
    <property type="term" value="P:fatty acid biosynthetic process"/>
    <property type="evidence" value="ECO:0007669"/>
    <property type="project" value="TreeGrafter"/>
</dbReference>
<comment type="catalytic activity">
    <reaction evidence="5 6">
        <text>holo-[ACP] + malonyl-CoA = malonyl-[ACP] + CoA</text>
        <dbReference type="Rhea" id="RHEA:41792"/>
        <dbReference type="Rhea" id="RHEA-COMP:9623"/>
        <dbReference type="Rhea" id="RHEA-COMP:9685"/>
        <dbReference type="ChEBI" id="CHEBI:57287"/>
        <dbReference type="ChEBI" id="CHEBI:57384"/>
        <dbReference type="ChEBI" id="CHEBI:64479"/>
        <dbReference type="ChEBI" id="CHEBI:78449"/>
        <dbReference type="EC" id="2.3.1.39"/>
    </reaction>
</comment>
<dbReference type="PANTHER" id="PTHR42681:SF1">
    <property type="entry name" value="MALONYL-COA-ACYL CARRIER PROTEIN TRANSACYLASE, MITOCHONDRIAL"/>
    <property type="match status" value="1"/>
</dbReference>
<evidence type="ECO:0000313" key="9">
    <source>
        <dbReference type="EMBL" id="RZU98527.1"/>
    </source>
</evidence>
<dbReference type="Pfam" id="PF00698">
    <property type="entry name" value="Acyl_transf_1"/>
    <property type="match status" value="1"/>
</dbReference>
<dbReference type="AlphaFoldDB" id="A0A4Q8CZZ6"/>
<dbReference type="OrthoDB" id="9808564at2"/>
<dbReference type="Gene3D" id="3.40.366.10">
    <property type="entry name" value="Malonyl-Coenzyme A Acyl Carrier Protein, domain 2"/>
    <property type="match status" value="1"/>
</dbReference>
<dbReference type="InterPro" id="IPR004410">
    <property type="entry name" value="Malonyl_CoA-ACP_transAc_FabD"/>
</dbReference>
<dbReference type="PANTHER" id="PTHR42681">
    <property type="entry name" value="MALONYL-COA-ACYL CARRIER PROTEIN TRANSACYLASE, MITOCHONDRIAL"/>
    <property type="match status" value="1"/>
</dbReference>
<dbReference type="RefSeq" id="WP_130502825.1">
    <property type="nucleotide sequence ID" value="NZ_SHLI01000001.1"/>
</dbReference>
<dbReference type="EC" id="2.3.1.39" evidence="1 6"/>
<dbReference type="SUPFAM" id="SSF52151">
    <property type="entry name" value="FabD/lysophospholipase-like"/>
    <property type="match status" value="1"/>
</dbReference>
<keyword evidence="4 6" id="KW-0012">Acyltransferase</keyword>
<organism evidence="9 10">
    <name type="scientific">Spiribacter vilamensis</name>
    <dbReference type="NCBI Taxonomy" id="531306"/>
    <lineage>
        <taxon>Bacteria</taxon>
        <taxon>Pseudomonadati</taxon>
        <taxon>Pseudomonadota</taxon>
        <taxon>Gammaproteobacteria</taxon>
        <taxon>Chromatiales</taxon>
        <taxon>Ectothiorhodospiraceae</taxon>
        <taxon>Spiribacter</taxon>
    </lineage>
</organism>
<dbReference type="InterPro" id="IPR014043">
    <property type="entry name" value="Acyl_transferase_dom"/>
</dbReference>
<evidence type="ECO:0000256" key="2">
    <source>
        <dbReference type="ARBA" id="ARBA00018953"/>
    </source>
</evidence>
<feature type="active site" evidence="7">
    <location>
        <position position="203"/>
    </location>
</feature>
<gene>
    <name evidence="9" type="ORF">EV698_0775</name>
</gene>
<evidence type="ECO:0000256" key="7">
    <source>
        <dbReference type="PIRSR" id="PIRSR000446-1"/>
    </source>
</evidence>
<keyword evidence="10" id="KW-1185">Reference proteome</keyword>
<dbReference type="PIRSF" id="PIRSF000446">
    <property type="entry name" value="Mct"/>
    <property type="match status" value="1"/>
</dbReference>
<dbReference type="Gene3D" id="3.30.70.250">
    <property type="entry name" value="Malonyl-CoA ACP transacylase, ACP-binding"/>
    <property type="match status" value="1"/>
</dbReference>
<dbReference type="GO" id="GO:0005829">
    <property type="term" value="C:cytosol"/>
    <property type="evidence" value="ECO:0007669"/>
    <property type="project" value="TreeGrafter"/>
</dbReference>